<proteinExistence type="predicted"/>
<organism evidence="1 2">
    <name type="scientific">Flavobacterium hydrocarbonoxydans</name>
    <dbReference type="NCBI Taxonomy" id="2683249"/>
    <lineage>
        <taxon>Bacteria</taxon>
        <taxon>Pseudomonadati</taxon>
        <taxon>Bacteroidota</taxon>
        <taxon>Flavobacteriia</taxon>
        <taxon>Flavobacteriales</taxon>
        <taxon>Flavobacteriaceae</taxon>
        <taxon>Flavobacterium</taxon>
    </lineage>
</organism>
<comment type="caution">
    <text evidence="1">The sequence shown here is derived from an EMBL/GenBank/DDBJ whole genome shotgun (WGS) entry which is preliminary data.</text>
</comment>
<name>A0A6I4NJL6_9FLAO</name>
<sequence length="606" mass="69724">MFRNLKILFFILLCISQNKVLSQDKNTKKDSTEVYSGIKEAAKRSKAGNLFQKAFFRSKRTRDRQVQQTPKDINKYDGKIIRNINITTLDPFGQSDTDTTVVPKNWGERTGNKLHLKTKRFAIKNLLLFRRNGIYDGFKIQESERIIRSQRFVSRVIIRPQEIAPESDSIDVSVRVLDAWSLLPRFAISSSKVTAGFNDRNILGTGQQLEYRFTNRFEDGRDGHDGTYTVPNILNTFISTRLNYRIDLDNNYSKSIAVERPFYSPLTKWAGGVVLGQDFRSDSLQAPDLRYEFQNFKYNTHDFWGAKAFNITSSNPKKERVTNFIASGRFLDIDYTESPTAEFDSIHFFSDEKLMLAGFGVNTREFIKDSYIFRNGNTEDVPIGKIYGITLGYQYKNKIWRPYAGAQASFGEYFDWGYLSANFEAGTFFHQSKTYQTSFAFEATYFTNLLEVGNWKIRQFIKPEMIIGINRAKSIGDQLTINENYGIQGFNEALYGKSKMVLTLQTQTYSPKEIIGFRINPFFNYAIAVLGNSESGLLQNKYYSKISLGLLISNDYLVFSSFQLSLSYYPSIPFEGDSAFKTNTFQTTDFGLPNFELAKPRIVEYR</sequence>
<evidence type="ECO:0000313" key="2">
    <source>
        <dbReference type="Proteomes" id="UP000471501"/>
    </source>
</evidence>
<evidence type="ECO:0000313" key="1">
    <source>
        <dbReference type="EMBL" id="MWB94183.1"/>
    </source>
</evidence>
<dbReference type="EMBL" id="WSTB01000003">
    <property type="protein sequence ID" value="MWB94183.1"/>
    <property type="molecule type" value="Genomic_DNA"/>
</dbReference>
<dbReference type="RefSeq" id="WP_160374117.1">
    <property type="nucleotide sequence ID" value="NZ_WSTB01000003.1"/>
</dbReference>
<protein>
    <submittedName>
        <fullName evidence="1">Uncharacterized protein</fullName>
    </submittedName>
</protein>
<keyword evidence="2" id="KW-1185">Reference proteome</keyword>
<accession>A0A6I4NJL6</accession>
<reference evidence="1 2" key="1">
    <citation type="submission" date="2019-12" db="EMBL/GenBank/DDBJ databases">
        <authorList>
            <person name="Kim Y.S."/>
        </authorList>
    </citation>
    <scope>NUCLEOTIDE SEQUENCE [LARGE SCALE GENOMIC DNA]</scope>
    <source>
        <strain evidence="1 2">GA093</strain>
    </source>
</reference>
<dbReference type="Proteomes" id="UP000471501">
    <property type="component" value="Unassembled WGS sequence"/>
</dbReference>
<gene>
    <name evidence="1" type="ORF">GON26_07400</name>
</gene>
<dbReference type="AlphaFoldDB" id="A0A6I4NJL6"/>
<dbReference type="Gene3D" id="3.10.20.310">
    <property type="entry name" value="membrane protein fhac"/>
    <property type="match status" value="1"/>
</dbReference>